<feature type="transmembrane region" description="Helical" evidence="8">
    <location>
        <begin position="637"/>
        <end position="658"/>
    </location>
</feature>
<dbReference type="PANTHER" id="PTHR13018">
    <property type="entry name" value="PROBABLE MEMBRANE PROTEIN DUF221-RELATED"/>
    <property type="match status" value="1"/>
</dbReference>
<dbReference type="GO" id="GO:0005227">
    <property type="term" value="F:calcium-activated cation channel activity"/>
    <property type="evidence" value="ECO:0007669"/>
    <property type="project" value="InterPro"/>
</dbReference>
<keyword evidence="5 8" id="KW-1133">Transmembrane helix</keyword>
<feature type="transmembrane region" description="Helical" evidence="8">
    <location>
        <begin position="664"/>
        <end position="681"/>
    </location>
</feature>
<keyword evidence="4 8" id="KW-0812">Transmembrane</keyword>
<keyword evidence="6 8" id="KW-0472">Membrane</keyword>
<accession>A0A395N0T9</accession>
<dbReference type="InterPro" id="IPR027815">
    <property type="entry name" value="CSC1/OSCA1-like_cyt"/>
</dbReference>
<feature type="transmembrane region" description="Helical" evidence="8">
    <location>
        <begin position="118"/>
        <end position="136"/>
    </location>
</feature>
<dbReference type="AlphaFoldDB" id="A0A395N0T9"/>
<feature type="domain" description="CSC1/OSCA1-like cytosolic" evidence="11">
    <location>
        <begin position="229"/>
        <end position="435"/>
    </location>
</feature>
<evidence type="ECO:0000256" key="6">
    <source>
        <dbReference type="ARBA" id="ARBA00023136"/>
    </source>
</evidence>
<dbReference type="Pfam" id="PF13967">
    <property type="entry name" value="RSN1_TM"/>
    <property type="match status" value="1"/>
</dbReference>
<dbReference type="EMBL" id="PXXK01000041">
    <property type="protein sequence ID" value="RFN53590.1"/>
    <property type="molecule type" value="Genomic_DNA"/>
</dbReference>
<feature type="transmembrane region" description="Helical" evidence="8">
    <location>
        <begin position="702"/>
        <end position="722"/>
    </location>
</feature>
<evidence type="ECO:0000256" key="2">
    <source>
        <dbReference type="ARBA" id="ARBA00007779"/>
    </source>
</evidence>
<evidence type="ECO:0000256" key="8">
    <source>
        <dbReference type="SAM" id="Phobius"/>
    </source>
</evidence>
<evidence type="ECO:0008006" key="14">
    <source>
        <dbReference type="Google" id="ProtNLM"/>
    </source>
</evidence>
<evidence type="ECO:0000256" key="3">
    <source>
        <dbReference type="ARBA" id="ARBA00022448"/>
    </source>
</evidence>
<comment type="subcellular location">
    <subcellularLocation>
        <location evidence="1">Membrane</location>
        <topology evidence="1">Multi-pass membrane protein</topology>
    </subcellularLocation>
</comment>
<dbReference type="GO" id="GO:0005886">
    <property type="term" value="C:plasma membrane"/>
    <property type="evidence" value="ECO:0007669"/>
    <property type="project" value="TreeGrafter"/>
</dbReference>
<feature type="region of interest" description="Disordered" evidence="7">
    <location>
        <begin position="834"/>
        <end position="868"/>
    </location>
</feature>
<feature type="domain" description="CSC1/OSCA1-like 7TM region" evidence="9">
    <location>
        <begin position="446"/>
        <end position="720"/>
    </location>
</feature>
<keyword evidence="13" id="KW-1185">Reference proteome</keyword>
<evidence type="ECO:0000313" key="12">
    <source>
        <dbReference type="EMBL" id="RFN53590.1"/>
    </source>
</evidence>
<evidence type="ECO:0000256" key="1">
    <source>
        <dbReference type="ARBA" id="ARBA00004141"/>
    </source>
</evidence>
<feature type="transmembrane region" description="Helical" evidence="8">
    <location>
        <begin position="493"/>
        <end position="521"/>
    </location>
</feature>
<evidence type="ECO:0000256" key="7">
    <source>
        <dbReference type="SAM" id="MobiDB-lite"/>
    </source>
</evidence>
<reference evidence="12 13" key="1">
    <citation type="journal article" date="2018" name="PLoS Pathog.">
        <title>Evolution of structural diversity of trichothecenes, a family of toxins produced by plant pathogenic and entomopathogenic fungi.</title>
        <authorList>
            <person name="Proctor R.H."/>
            <person name="McCormick S.P."/>
            <person name="Kim H.S."/>
            <person name="Cardoza R.E."/>
            <person name="Stanley A.M."/>
            <person name="Lindo L."/>
            <person name="Kelly A."/>
            <person name="Brown D.W."/>
            <person name="Lee T."/>
            <person name="Vaughan M.M."/>
            <person name="Alexander N.J."/>
            <person name="Busman M."/>
            <person name="Gutierrez S."/>
        </authorList>
    </citation>
    <scope>NUCLEOTIDE SEQUENCE [LARGE SCALE GENOMIC DNA]</scope>
    <source>
        <strain evidence="12 13">NRRL 13405</strain>
    </source>
</reference>
<keyword evidence="3" id="KW-0813">Transport</keyword>
<comment type="caution">
    <text evidence="12">The sequence shown here is derived from an EMBL/GenBank/DDBJ whole genome shotgun (WGS) entry which is preliminary data.</text>
</comment>
<feature type="transmembrane region" description="Helical" evidence="8">
    <location>
        <begin position="728"/>
        <end position="747"/>
    </location>
</feature>
<evidence type="ECO:0000313" key="13">
    <source>
        <dbReference type="Proteomes" id="UP000265631"/>
    </source>
</evidence>
<proteinExistence type="inferred from homology"/>
<evidence type="ECO:0000256" key="4">
    <source>
        <dbReference type="ARBA" id="ARBA00022692"/>
    </source>
</evidence>
<feature type="transmembrane region" description="Helical" evidence="8">
    <location>
        <begin position="450"/>
        <end position="473"/>
    </location>
</feature>
<evidence type="ECO:0000259" key="9">
    <source>
        <dbReference type="Pfam" id="PF02714"/>
    </source>
</evidence>
<dbReference type="InterPro" id="IPR003864">
    <property type="entry name" value="CSC1/OSCA1-like_7TM"/>
</dbReference>
<evidence type="ECO:0000259" key="10">
    <source>
        <dbReference type="Pfam" id="PF13967"/>
    </source>
</evidence>
<sequence>MSLEMNLIMGDKSDEGKCTGDAAVKPDLQKNMEVQLVLSLAIGVSAFLLFCYLRPRWPSLYAARKRRLDHQIGLPTLSNSAFGWIPTLYRITEEQVLASAGLDAFVFLSFFKMAIRLFAVMACFATFILFPINHIYEGFWPGKGDPGNKAADLIALYESDQTIFSNASFIDVLKGKDKTDQSWIKTWLWAFVFFTYFFAGLTIYYLNLETHRVIKFRQDYLGSQSTVTDRTFRLTGIPEDLRSEDAIKNLIEKLEIGTVERVLICRDWKKLDDLVDARDTALRGLEGAWATFLKHQRQKRKDNGHSQRRDRGVSENGPQDEANGDAGENGRLLDSEQEPWDSGDEGRPKVNIRYGTFGLRSRNVDAIDYYEERLRRLDAQVTEARKKSYTPTDMAIVTMDSVASCQMAIQARIDPRPGRLLTKLTPAPSDLIWRNTYAPRGMRRLKSWTVTAFIIVVTLVFITPTAFLAGLMTPCAIEKVSPTLGKWLRAHTIIYSLASNGLPALAVSLLNVAVPYLYDYLSNQQGMISQGDVELSVISKNYFFTFFNTFFVFAVSKTGLEFWSDLQKIVKDTSKIPEAIAADVIDLSIFYICFIMLQGIGLMPFRILEAGSVFLHPFLKWLSKTPRDALELKKPPVFQYGFFLPTSLLVFNLCIIYSVLNFGFLILIVGMVYFILGYFTFKYMVLYAMDQPQHATGGAWRIICYRIIVGLLVFELVMVGRIAAAQGFIQSVSILPLIPFSIWYSYYIKRRYEPLTKYIALRAIRADEDSDDAAAMDDAFEDENAARPSQTLLRRGSTLDEYKEKGMQFNNPSLVAPLPQPWIYDEPPPPIVTDDTQSTQGSERPILQGVDGTLDPRTGTLSLGTDAPAGSPNRLICEARFPPPFDSLLPVLYTAEFDTSHGLCVAATFSVAGGDSSLGDPGECAGVTSIKLDPPESSDTDLQMIVLYTIPLDLFAVISQGRCRQTCMNATQYEEEGNMVGGTGERIKGSYSSIKLPESPSARKTMPRPVEIRGQPVSLCHNLVELAMDLGPDTVLWAFSTQGWARAWALRSGRGKTSNRAIVQADGTLRQVDFNGDYIMSDDDQIVTAPNVVVEPLTNLETALSTKTDAAFQLPQVERYHGCATRILESDSNECMVSIALNGIARVNMELN</sequence>
<feature type="region of interest" description="Disordered" evidence="7">
    <location>
        <begin position="296"/>
        <end position="347"/>
    </location>
</feature>
<gene>
    <name evidence="12" type="ORF">FIE12Z_2199</name>
</gene>
<dbReference type="InterPro" id="IPR045122">
    <property type="entry name" value="Csc1-like"/>
</dbReference>
<organism evidence="12 13">
    <name type="scientific">Fusarium flagelliforme</name>
    <dbReference type="NCBI Taxonomy" id="2675880"/>
    <lineage>
        <taxon>Eukaryota</taxon>
        <taxon>Fungi</taxon>
        <taxon>Dikarya</taxon>
        <taxon>Ascomycota</taxon>
        <taxon>Pezizomycotina</taxon>
        <taxon>Sordariomycetes</taxon>
        <taxon>Hypocreomycetidae</taxon>
        <taxon>Hypocreales</taxon>
        <taxon>Nectriaceae</taxon>
        <taxon>Fusarium</taxon>
        <taxon>Fusarium incarnatum-equiseti species complex</taxon>
    </lineage>
</organism>
<protein>
    <recommendedName>
        <fullName evidence="14">Calcium permeable stress-gated cation channel 1</fullName>
    </recommendedName>
</protein>
<feature type="domain" description="CSC1/OSCA1-like N-terminal transmembrane" evidence="10">
    <location>
        <begin position="34"/>
        <end position="206"/>
    </location>
</feature>
<dbReference type="Pfam" id="PF02714">
    <property type="entry name" value="RSN1_7TM"/>
    <property type="match status" value="1"/>
</dbReference>
<feature type="transmembrane region" description="Helical" evidence="8">
    <location>
        <begin position="34"/>
        <end position="52"/>
    </location>
</feature>
<dbReference type="Pfam" id="PF14703">
    <property type="entry name" value="PHM7_cyt"/>
    <property type="match status" value="1"/>
</dbReference>
<evidence type="ECO:0000256" key="5">
    <source>
        <dbReference type="ARBA" id="ARBA00022989"/>
    </source>
</evidence>
<comment type="similarity">
    <text evidence="2">Belongs to the CSC1 (TC 1.A.17) family.</text>
</comment>
<evidence type="ECO:0000259" key="11">
    <source>
        <dbReference type="Pfam" id="PF14703"/>
    </source>
</evidence>
<name>A0A395N0T9_9HYPO</name>
<dbReference type="InterPro" id="IPR032880">
    <property type="entry name" value="CSC1/OSCA1-like_N"/>
</dbReference>
<feature type="compositionally biased region" description="Basic and acidic residues" evidence="7">
    <location>
        <begin position="301"/>
        <end position="313"/>
    </location>
</feature>
<feature type="transmembrane region" description="Helical" evidence="8">
    <location>
        <begin position="187"/>
        <end position="208"/>
    </location>
</feature>
<dbReference type="PANTHER" id="PTHR13018:SF5">
    <property type="entry name" value="RE44586P"/>
    <property type="match status" value="1"/>
</dbReference>
<dbReference type="Proteomes" id="UP000265631">
    <property type="component" value="Unassembled WGS sequence"/>
</dbReference>